<feature type="signal peptide" evidence="1">
    <location>
        <begin position="1"/>
        <end position="32"/>
    </location>
</feature>
<dbReference type="OrthoDB" id="3807882at2"/>
<dbReference type="EMBL" id="SMKR01000132">
    <property type="protein sequence ID" value="TDD18471.1"/>
    <property type="molecule type" value="Genomic_DNA"/>
</dbReference>
<evidence type="ECO:0000256" key="1">
    <source>
        <dbReference type="SAM" id="SignalP"/>
    </source>
</evidence>
<dbReference type="Gene3D" id="2.60.120.200">
    <property type="match status" value="1"/>
</dbReference>
<evidence type="ECO:0000313" key="2">
    <source>
        <dbReference type="EMBL" id="TDD18471.1"/>
    </source>
</evidence>
<dbReference type="Proteomes" id="UP000295172">
    <property type="component" value="Unassembled WGS sequence"/>
</dbReference>
<gene>
    <name evidence="2" type="ORF">E1218_25930</name>
</gene>
<protein>
    <recommendedName>
        <fullName evidence="4">Polysaccharide lyase-like protein</fullName>
    </recommendedName>
</protein>
<accession>A0A4R4WJ83</accession>
<feature type="chain" id="PRO_5039231809" description="Polysaccharide lyase-like protein" evidence="1">
    <location>
        <begin position="33"/>
        <end position="329"/>
    </location>
</feature>
<organism evidence="2 3">
    <name type="scientific">Kribbella turkmenica</name>
    <dbReference type="NCBI Taxonomy" id="2530375"/>
    <lineage>
        <taxon>Bacteria</taxon>
        <taxon>Bacillati</taxon>
        <taxon>Actinomycetota</taxon>
        <taxon>Actinomycetes</taxon>
        <taxon>Propionibacteriales</taxon>
        <taxon>Kribbellaceae</taxon>
        <taxon>Kribbella</taxon>
    </lineage>
</organism>
<comment type="caution">
    <text evidence="2">The sequence shown here is derived from an EMBL/GenBank/DDBJ whole genome shotgun (WGS) entry which is preliminary data.</text>
</comment>
<dbReference type="AlphaFoldDB" id="A0A4R4WJ83"/>
<keyword evidence="3" id="KW-1185">Reference proteome</keyword>
<sequence>MIQMQISAHGRLARKTMALTVALTLSASVGFAAVTSSRPASAAAAAVPSYSAGIAGESWTIENASACSATLGAGGNLREGAGWFPGKCQGAGQAPQITGTSDARALTFRTDKDFRYEGAIVEDPAKNTWKDAAGNTLRDRSELATGWDLPFHTDVWVGFDVRIPEGVDDVTGSGAYVLQLWQCTANPIGGVRIQSGAGNGHNLQFVRRGEDPDTNYDISMATKSIGANEWHSFVIKYNVEPYHDGAPKGRIAVYHKRVGATTVEEKLFEREEYFGYATRSTCKDDSFKNEFRIKFGMYKDYQPGATFRSDFRNVRIGASKAAVQPYNRG</sequence>
<evidence type="ECO:0000313" key="3">
    <source>
        <dbReference type="Proteomes" id="UP000295172"/>
    </source>
</evidence>
<reference evidence="2 3" key="1">
    <citation type="submission" date="2019-02" db="EMBL/GenBank/DDBJ databases">
        <title>Draft genome sequences of novel Actinobacteria.</title>
        <authorList>
            <person name="Sahin N."/>
            <person name="Ay H."/>
            <person name="Saygin H."/>
        </authorList>
    </citation>
    <scope>NUCLEOTIDE SEQUENCE [LARGE SCALE GENOMIC DNA]</scope>
    <source>
        <strain evidence="2 3">16K104</strain>
    </source>
</reference>
<proteinExistence type="predicted"/>
<keyword evidence="1" id="KW-0732">Signal</keyword>
<name>A0A4R4WJ83_9ACTN</name>
<evidence type="ECO:0008006" key="4">
    <source>
        <dbReference type="Google" id="ProtNLM"/>
    </source>
</evidence>